<dbReference type="InterPro" id="IPR044911">
    <property type="entry name" value="V-type_ATPase_csu/dsu_dom_3"/>
</dbReference>
<gene>
    <name evidence="1" type="ORF">PYS65_32300</name>
</gene>
<dbReference type="Gene3D" id="1.10.132.50">
    <property type="entry name" value="ATP synthase (C/AC39) subunit, domain 3"/>
    <property type="match status" value="1"/>
</dbReference>
<dbReference type="EMBL" id="CP121682">
    <property type="protein sequence ID" value="WGD44442.1"/>
    <property type="molecule type" value="Genomic_DNA"/>
</dbReference>
<name>A0ABY8K9C5_9ACTN</name>
<dbReference type="InterPro" id="IPR036079">
    <property type="entry name" value="ATPase_csu/dsu_sf"/>
</dbReference>
<evidence type="ECO:0000313" key="1">
    <source>
        <dbReference type="EMBL" id="WGD44442.1"/>
    </source>
</evidence>
<dbReference type="RefSeq" id="WP_279337491.1">
    <property type="nucleotide sequence ID" value="NZ_CP121682.1"/>
</dbReference>
<sequence length="310" mass="32392">MSAGWVAGTTRARTMRSRCLGATGLREVASAPTLDAALRYLGGTAYRRDLAPGMSLAEAQQAVAATLLWHLRVLAGWQPRGGAAVIRVLAAGFEISNTEEHLRSMSGAVPARSHLPYVLGALATAWPRLARTGAPDALRAELATSVWGDPGADTSAAVATGMRVSAAVRTADSVPEAARWAAGRLALLIAREVFLVGRPLTGPSARTATRLLGRAAVAASSFAGFQRRLPEPARWALDGLDAAEDLWRAETRWWERLARDGSELLRASRPGSGPVVGAVAVLSTDAWRARGALELAARGGGSPEAPDAPS</sequence>
<organism evidence="1 2">
    <name type="scientific">Streptomyces cathayae</name>
    <dbReference type="NCBI Taxonomy" id="3031124"/>
    <lineage>
        <taxon>Bacteria</taxon>
        <taxon>Bacillati</taxon>
        <taxon>Actinomycetota</taxon>
        <taxon>Actinomycetes</taxon>
        <taxon>Kitasatosporales</taxon>
        <taxon>Streptomycetaceae</taxon>
        <taxon>Streptomyces</taxon>
    </lineage>
</organism>
<dbReference type="SUPFAM" id="SSF103486">
    <property type="entry name" value="V-type ATP synthase subunit C"/>
    <property type="match status" value="1"/>
</dbReference>
<accession>A0ABY8K9C5</accession>
<proteinExistence type="predicted"/>
<keyword evidence="2" id="KW-1185">Reference proteome</keyword>
<reference evidence="1 2" key="1">
    <citation type="submission" date="2023-03" db="EMBL/GenBank/DDBJ databases">
        <authorList>
            <person name="Mo P."/>
        </authorList>
    </citation>
    <scope>NUCLEOTIDE SEQUENCE [LARGE SCALE GENOMIC DNA]</scope>
    <source>
        <strain evidence="1 2">HUAS 5</strain>
    </source>
</reference>
<protein>
    <submittedName>
        <fullName evidence="1">Uncharacterized protein</fullName>
    </submittedName>
</protein>
<dbReference type="Proteomes" id="UP001216440">
    <property type="component" value="Chromosome"/>
</dbReference>
<evidence type="ECO:0000313" key="2">
    <source>
        <dbReference type="Proteomes" id="UP001216440"/>
    </source>
</evidence>